<feature type="transmembrane region" description="Helical" evidence="1">
    <location>
        <begin position="443"/>
        <end position="462"/>
    </location>
</feature>
<dbReference type="InterPro" id="IPR001193">
    <property type="entry name" value="MBTPS2"/>
</dbReference>
<dbReference type="GO" id="GO:0016020">
    <property type="term" value="C:membrane"/>
    <property type="evidence" value="ECO:0007669"/>
    <property type="project" value="InterPro"/>
</dbReference>
<evidence type="ECO:0000256" key="1">
    <source>
        <dbReference type="SAM" id="Phobius"/>
    </source>
</evidence>
<dbReference type="GO" id="GO:0031293">
    <property type="term" value="P:membrane protein intracellular domain proteolysis"/>
    <property type="evidence" value="ECO:0007669"/>
    <property type="project" value="TreeGrafter"/>
</dbReference>
<keyword evidence="1" id="KW-1133">Transmembrane helix</keyword>
<dbReference type="EMBL" id="LECT01000001">
    <property type="protein sequence ID" value="KLU07915.1"/>
    <property type="molecule type" value="Genomic_DNA"/>
</dbReference>
<dbReference type="PANTHER" id="PTHR13325">
    <property type="entry name" value="PROTEASE M50 MEMBRANE-BOUND TRANSCRIPTION FACTOR SITE 2 PROTEASE"/>
    <property type="match status" value="1"/>
</dbReference>
<dbReference type="PATRIC" id="fig|595434.4.peg.89"/>
<feature type="transmembrane region" description="Helical" evidence="1">
    <location>
        <begin position="400"/>
        <end position="422"/>
    </location>
</feature>
<reference evidence="2" key="1">
    <citation type="submission" date="2015-05" db="EMBL/GenBank/DDBJ databases">
        <title>Permanent draft genome of Rhodopirellula islandicus K833.</title>
        <authorList>
            <person name="Kizina J."/>
            <person name="Richter M."/>
            <person name="Glockner F.O."/>
            <person name="Harder J."/>
        </authorList>
    </citation>
    <scope>NUCLEOTIDE SEQUENCE [LARGE SCALE GENOMIC DNA]</scope>
    <source>
        <strain evidence="2">K833</strain>
    </source>
</reference>
<feature type="transmembrane region" description="Helical" evidence="1">
    <location>
        <begin position="287"/>
        <end position="306"/>
    </location>
</feature>
<keyword evidence="3" id="KW-1185">Reference proteome</keyword>
<dbReference type="AlphaFoldDB" id="A0A0J1BN89"/>
<name>A0A0J1BN89_RHOIS</name>
<dbReference type="RefSeq" id="WP_047812260.1">
    <property type="nucleotide sequence ID" value="NZ_LECT01000001.1"/>
</dbReference>
<dbReference type="CDD" id="cd05709">
    <property type="entry name" value="S2P-M50"/>
    <property type="match status" value="1"/>
</dbReference>
<organism evidence="2 3">
    <name type="scientific">Rhodopirellula islandica</name>
    <dbReference type="NCBI Taxonomy" id="595434"/>
    <lineage>
        <taxon>Bacteria</taxon>
        <taxon>Pseudomonadati</taxon>
        <taxon>Planctomycetota</taxon>
        <taxon>Planctomycetia</taxon>
        <taxon>Pirellulales</taxon>
        <taxon>Pirellulaceae</taxon>
        <taxon>Rhodopirellula</taxon>
    </lineage>
</organism>
<dbReference type="Gene3D" id="2.40.30.170">
    <property type="match status" value="1"/>
</dbReference>
<dbReference type="PANTHER" id="PTHR13325:SF3">
    <property type="entry name" value="MEMBRANE-BOUND TRANSCRIPTION FACTOR SITE-2 PROTEASE"/>
    <property type="match status" value="1"/>
</dbReference>
<evidence type="ECO:0000313" key="3">
    <source>
        <dbReference type="Proteomes" id="UP000036367"/>
    </source>
</evidence>
<dbReference type="Proteomes" id="UP000036367">
    <property type="component" value="Unassembled WGS sequence"/>
</dbReference>
<dbReference type="GO" id="GO:0005737">
    <property type="term" value="C:cytoplasm"/>
    <property type="evidence" value="ECO:0007669"/>
    <property type="project" value="TreeGrafter"/>
</dbReference>
<feature type="transmembrane region" description="Helical" evidence="1">
    <location>
        <begin position="259"/>
        <end position="281"/>
    </location>
</feature>
<keyword evidence="1" id="KW-0472">Membrane</keyword>
<dbReference type="STRING" id="595434.RISK_000094"/>
<gene>
    <name evidence="2" type="ORF">RISK_000094</name>
</gene>
<dbReference type="OrthoDB" id="9759690at2"/>
<proteinExistence type="predicted"/>
<evidence type="ECO:0000313" key="2">
    <source>
        <dbReference type="EMBL" id="KLU07915.1"/>
    </source>
</evidence>
<keyword evidence="1" id="KW-0812">Transmembrane</keyword>
<feature type="transmembrane region" description="Helical" evidence="1">
    <location>
        <begin position="231"/>
        <end position="252"/>
    </location>
</feature>
<feature type="transmembrane region" description="Helical" evidence="1">
    <location>
        <begin position="371"/>
        <end position="394"/>
    </location>
</feature>
<sequence length="729" mass="81240">MSSAAIQPRLRPDLFCRAIRVGKSFQWVVRDPLVSVRGSNDRSSAQWMVNEQEFAILNSLDGQRTLEQAHLHCQRLLAPAELSREDFEAFVNQAYQKGWIATSSATGPTFIARREPDASFWQRAVRNPLAIRIPLVDPDRWLDRPVQRVRALVRKHRRACAVFGSTWTLLTGATLLANWEHLIPAIRQSALTLQSPSTWVLLASVISSVKLIHELAHATACKWFGGHCREMGVMFLFGIPCLYCDVSDAWLIPQPWKRMLVSAAGILAECLMGSLALIAWAHSMPGLPQNVLVFVLMVTSVNTLILNGNPLMRYDGYYLLSDAASVPNLASRSRSALQSRLRAWFWSVSTIRNESESQPSAIQNDRDSVGLLTYAIASTLYRIVVFGAIGWLALHFLASIGATTVGLAAIAFILYRVLRIWAAPIVRPPSELDPVKARTRSRWMFGVLATLLLAMLLVPLPHRVKGIAKIQPVQRTEVFALAPGRLESVAETGQAVQPNGLVAKLVDWKSSLQTQRLQGEIAELEARLKGTRMSRTTSNASQQPSTNIPTIEFALQAKRDEWLTVQAESEHREIRAPHAGRIVATTPKLITQWQRSRSQIDWSGQPTESINLGSWIRSGTPICQIVSDAAYQVSVPVDASEIGWVQEGQTAVTHFPQGAAWHGRITHVGTRPSEQDGTYEVTIALDPDERPFDFAPPSDWTIEAVIQVEATSLWDRTRHWFATHFRVDN</sequence>
<protein>
    <submittedName>
        <fullName evidence="2">Peptidase M50</fullName>
    </submittedName>
</protein>
<accession>A0A0J1BN89</accession>
<comment type="caution">
    <text evidence="2">The sequence shown here is derived from an EMBL/GenBank/DDBJ whole genome shotgun (WGS) entry which is preliminary data.</text>
</comment>
<dbReference type="GO" id="GO:0004222">
    <property type="term" value="F:metalloendopeptidase activity"/>
    <property type="evidence" value="ECO:0007669"/>
    <property type="project" value="InterPro"/>
</dbReference>